<accession>A0AAV4UAG3</accession>
<gene>
    <name evidence="1" type="ORF">CDAR_240761</name>
</gene>
<organism evidence="1 2">
    <name type="scientific">Caerostris darwini</name>
    <dbReference type="NCBI Taxonomy" id="1538125"/>
    <lineage>
        <taxon>Eukaryota</taxon>
        <taxon>Metazoa</taxon>
        <taxon>Ecdysozoa</taxon>
        <taxon>Arthropoda</taxon>
        <taxon>Chelicerata</taxon>
        <taxon>Arachnida</taxon>
        <taxon>Araneae</taxon>
        <taxon>Araneomorphae</taxon>
        <taxon>Entelegynae</taxon>
        <taxon>Araneoidea</taxon>
        <taxon>Araneidae</taxon>
        <taxon>Caerostris</taxon>
    </lineage>
</organism>
<comment type="caution">
    <text evidence="1">The sequence shown here is derived from an EMBL/GenBank/DDBJ whole genome shotgun (WGS) entry which is preliminary data.</text>
</comment>
<dbReference type="Proteomes" id="UP001054837">
    <property type="component" value="Unassembled WGS sequence"/>
</dbReference>
<protein>
    <submittedName>
        <fullName evidence="1">Uncharacterized protein</fullName>
    </submittedName>
</protein>
<keyword evidence="2" id="KW-1185">Reference proteome</keyword>
<proteinExistence type="predicted"/>
<name>A0AAV4UAG3_9ARAC</name>
<reference evidence="1 2" key="1">
    <citation type="submission" date="2021-06" db="EMBL/GenBank/DDBJ databases">
        <title>Caerostris darwini draft genome.</title>
        <authorList>
            <person name="Kono N."/>
            <person name="Arakawa K."/>
        </authorList>
    </citation>
    <scope>NUCLEOTIDE SEQUENCE [LARGE SCALE GENOMIC DNA]</scope>
</reference>
<evidence type="ECO:0000313" key="1">
    <source>
        <dbReference type="EMBL" id="GIY54694.1"/>
    </source>
</evidence>
<dbReference type="AlphaFoldDB" id="A0AAV4UAG3"/>
<sequence length="92" mass="9961">MIEGEGSSFCCDGAPVGQQNELKLQEAALKNDVEQTKKVLESKVDLNAKGHPVVPRARKLAKMPSGRILATFHEISITFVCEEPCSETDCAS</sequence>
<evidence type="ECO:0000313" key="2">
    <source>
        <dbReference type="Proteomes" id="UP001054837"/>
    </source>
</evidence>
<dbReference type="EMBL" id="BPLQ01010957">
    <property type="protein sequence ID" value="GIY54694.1"/>
    <property type="molecule type" value="Genomic_DNA"/>
</dbReference>